<sequence>MVGVSAVATPLPHDWHSVDDNAFLVDDPSVCRRLAARLLYLNFTRLDIAFNVYFLSQFMQQPTQIHWKVKYLKGTVSHGLFYAAQDNCSIEPFCDSDLAKYPLTKRSVTRYCVLLGTSLVSWKSKKKVTVVCSSSEAEYRSVVVVVCELK</sequence>
<proteinExistence type="predicted"/>
<dbReference type="PANTHER" id="PTHR11439">
    <property type="entry name" value="GAG-POL-RELATED RETROTRANSPOSON"/>
    <property type="match status" value="1"/>
</dbReference>
<protein>
    <submittedName>
        <fullName evidence="1">Transmembrane signal receptor</fullName>
    </submittedName>
</protein>
<gene>
    <name evidence="1" type="ORF">LIER_17595</name>
</gene>
<keyword evidence="1" id="KW-0812">Transmembrane</keyword>
<keyword evidence="1" id="KW-0675">Receptor</keyword>
<dbReference type="EMBL" id="BAABME010004121">
    <property type="protein sequence ID" value="GAA0161235.1"/>
    <property type="molecule type" value="Genomic_DNA"/>
</dbReference>
<keyword evidence="1" id="KW-0472">Membrane</keyword>
<comment type="caution">
    <text evidence="1">The sequence shown here is derived from an EMBL/GenBank/DDBJ whole genome shotgun (WGS) entry which is preliminary data.</text>
</comment>
<dbReference type="CDD" id="cd09272">
    <property type="entry name" value="RNase_HI_RT_Ty1"/>
    <property type="match status" value="1"/>
</dbReference>
<dbReference type="AlphaFoldDB" id="A0AAV3QCJ9"/>
<reference evidence="1 2" key="1">
    <citation type="submission" date="2024-01" db="EMBL/GenBank/DDBJ databases">
        <title>The complete chloroplast genome sequence of Lithospermum erythrorhizon: insights into the phylogenetic relationship among Boraginaceae species and the maternal lineages of purple gromwells.</title>
        <authorList>
            <person name="Okada T."/>
            <person name="Watanabe K."/>
        </authorList>
    </citation>
    <scope>NUCLEOTIDE SEQUENCE [LARGE SCALE GENOMIC DNA]</scope>
</reference>
<accession>A0AAV3QCJ9</accession>
<dbReference type="PANTHER" id="PTHR11439:SF470">
    <property type="entry name" value="CYSTEINE-RICH RLK (RECEPTOR-LIKE PROTEIN KINASE) 8"/>
    <property type="match status" value="1"/>
</dbReference>
<keyword evidence="2" id="KW-1185">Reference proteome</keyword>
<evidence type="ECO:0000313" key="2">
    <source>
        <dbReference type="Proteomes" id="UP001454036"/>
    </source>
</evidence>
<organism evidence="1 2">
    <name type="scientific">Lithospermum erythrorhizon</name>
    <name type="common">Purple gromwell</name>
    <name type="synonym">Lithospermum officinale var. erythrorhizon</name>
    <dbReference type="NCBI Taxonomy" id="34254"/>
    <lineage>
        <taxon>Eukaryota</taxon>
        <taxon>Viridiplantae</taxon>
        <taxon>Streptophyta</taxon>
        <taxon>Embryophyta</taxon>
        <taxon>Tracheophyta</taxon>
        <taxon>Spermatophyta</taxon>
        <taxon>Magnoliopsida</taxon>
        <taxon>eudicotyledons</taxon>
        <taxon>Gunneridae</taxon>
        <taxon>Pentapetalae</taxon>
        <taxon>asterids</taxon>
        <taxon>lamiids</taxon>
        <taxon>Boraginales</taxon>
        <taxon>Boraginaceae</taxon>
        <taxon>Boraginoideae</taxon>
        <taxon>Lithospermeae</taxon>
        <taxon>Lithospermum</taxon>
    </lineage>
</organism>
<evidence type="ECO:0000313" key="1">
    <source>
        <dbReference type="EMBL" id="GAA0161235.1"/>
    </source>
</evidence>
<name>A0AAV3QCJ9_LITER</name>
<dbReference type="Proteomes" id="UP001454036">
    <property type="component" value="Unassembled WGS sequence"/>
</dbReference>